<gene>
    <name evidence="1" type="ORF">DEW08_06490</name>
</gene>
<sequence>MRQLPIDCRILLPGPDGAVTVLIDILAGADTGVWLRAQTGHGPRRRHCGAAVWRRGRWCSVASGPGFQPGAVLRDALTRGSWVKAPPPQSAGSVLALLRSVAALIPADAPR</sequence>
<evidence type="ECO:0000313" key="1">
    <source>
        <dbReference type="EMBL" id="AWK85953.1"/>
    </source>
</evidence>
<proteinExistence type="predicted"/>
<organism evidence="1 2">
    <name type="scientific">Azospirillum thermophilum</name>
    <dbReference type="NCBI Taxonomy" id="2202148"/>
    <lineage>
        <taxon>Bacteria</taxon>
        <taxon>Pseudomonadati</taxon>
        <taxon>Pseudomonadota</taxon>
        <taxon>Alphaproteobacteria</taxon>
        <taxon>Rhodospirillales</taxon>
        <taxon>Azospirillaceae</taxon>
        <taxon>Azospirillum</taxon>
    </lineage>
</organism>
<reference evidence="2" key="1">
    <citation type="submission" date="2018-05" db="EMBL/GenBank/DDBJ databases">
        <title>Azospirillum thermophila sp. nov., a novel isolated from hot spring.</title>
        <authorList>
            <person name="Zhao Z."/>
        </authorList>
    </citation>
    <scope>NUCLEOTIDE SEQUENCE [LARGE SCALE GENOMIC DNA]</scope>
    <source>
        <strain evidence="2">CFH 70021</strain>
    </source>
</reference>
<accession>A0A2S2CN48</accession>
<dbReference type="RefSeq" id="WP_109325507.1">
    <property type="nucleotide sequence ID" value="NZ_CP029353.1"/>
</dbReference>
<dbReference type="EMBL" id="CP029353">
    <property type="protein sequence ID" value="AWK85953.1"/>
    <property type="molecule type" value="Genomic_DNA"/>
</dbReference>
<evidence type="ECO:0000313" key="2">
    <source>
        <dbReference type="Proteomes" id="UP000245629"/>
    </source>
</evidence>
<keyword evidence="2" id="KW-1185">Reference proteome</keyword>
<dbReference type="KEGG" id="azz:DEW08_06490"/>
<dbReference type="AlphaFoldDB" id="A0A2S2CN48"/>
<dbReference type="Proteomes" id="UP000245629">
    <property type="component" value="Chromosome 2"/>
</dbReference>
<protein>
    <submittedName>
        <fullName evidence="1">Uncharacterized protein</fullName>
    </submittedName>
</protein>
<name>A0A2S2CN48_9PROT</name>